<dbReference type="EMBL" id="VORY01000018">
    <property type="protein sequence ID" value="TXD92682.1"/>
    <property type="molecule type" value="Genomic_DNA"/>
</dbReference>
<reference evidence="1 2" key="1">
    <citation type="submission" date="2019-08" db="EMBL/GenBank/DDBJ databases">
        <title>Genome sequence of Gillisia hiemivivida IC154 (type strain).</title>
        <authorList>
            <person name="Bowman J.P."/>
        </authorList>
    </citation>
    <scope>NUCLEOTIDE SEQUENCE [LARGE SCALE GENOMIC DNA]</scope>
    <source>
        <strain evidence="1 2">IC154</strain>
    </source>
</reference>
<keyword evidence="2" id="KW-1185">Reference proteome</keyword>
<comment type="caution">
    <text evidence="1">The sequence shown here is derived from an EMBL/GenBank/DDBJ whole genome shotgun (WGS) entry which is preliminary data.</text>
</comment>
<dbReference type="AlphaFoldDB" id="A0A5C6ZS95"/>
<name>A0A5C6ZS95_9FLAO</name>
<gene>
    <name evidence="1" type="ORF">ES724_12955</name>
</gene>
<evidence type="ECO:0000313" key="2">
    <source>
        <dbReference type="Proteomes" id="UP000321367"/>
    </source>
</evidence>
<dbReference type="Proteomes" id="UP000321367">
    <property type="component" value="Unassembled WGS sequence"/>
</dbReference>
<dbReference type="RefSeq" id="WP_146933569.1">
    <property type="nucleotide sequence ID" value="NZ_CBCSHZ010000021.1"/>
</dbReference>
<proteinExistence type="predicted"/>
<organism evidence="1 2">
    <name type="scientific">Gillisia hiemivivida</name>
    <dbReference type="NCBI Taxonomy" id="291190"/>
    <lineage>
        <taxon>Bacteria</taxon>
        <taxon>Pseudomonadati</taxon>
        <taxon>Bacteroidota</taxon>
        <taxon>Flavobacteriia</taxon>
        <taxon>Flavobacteriales</taxon>
        <taxon>Flavobacteriaceae</taxon>
        <taxon>Gillisia</taxon>
    </lineage>
</organism>
<sequence>MKKKILLMLLAIIAFVFVDTIVLDAFLDKNVDNAQIEKVLAEQCECTIVEKGINGNGFSLPDGVYGDFHNFRLSNCNFTDFDKYVEDLNKNLEYAIPNFEEADLVRLSFEIAPNEDRIVSFRNSELTIEK</sequence>
<accession>A0A5C6ZS95</accession>
<protein>
    <submittedName>
        <fullName evidence="1">Uncharacterized protein</fullName>
    </submittedName>
</protein>
<evidence type="ECO:0000313" key="1">
    <source>
        <dbReference type="EMBL" id="TXD92682.1"/>
    </source>
</evidence>
<dbReference type="OrthoDB" id="1447240at2"/>